<dbReference type="EMBL" id="SSTI01000009">
    <property type="protein sequence ID" value="THG39099.1"/>
    <property type="molecule type" value="Genomic_DNA"/>
</dbReference>
<protein>
    <submittedName>
        <fullName evidence="7">Aliphatic sulfonate ABC transporter substrate-binding protein</fullName>
    </submittedName>
</protein>
<accession>A0ABY2QF55</accession>
<dbReference type="SUPFAM" id="SSF53850">
    <property type="entry name" value="Periplasmic binding protein-like II"/>
    <property type="match status" value="1"/>
</dbReference>
<evidence type="ECO:0000313" key="7">
    <source>
        <dbReference type="EMBL" id="THG39099.1"/>
    </source>
</evidence>
<sequence length="322" mass="33585">MRRRAVLAGTLALMLAACGTGDSTGTGKGLAIGVQKGGVLFVAKERGAVEKTLAAQGIAPVRWVEFPSGPPLIEAMRAGSVDIGAVGDTPVAYAQASGSDIVYVATHSFPSAITGGLIVPRRSPVRTAADLKGKRLAFTKGSASELSAVIALKKHGLTLKDVTPVYLAPGDAMTAFSNGSIDAWITWDPYRGLAEERHGAREVPIDRAGLASTVFYIARGAIVKERPEAITATLDALRGEAAWARANLDAVSKLSAAATRLPLAVQQKMLARYSGAAFVVDPVTPVDIANQQRVADYLTEAGVLNRKLDAGAIAWTGWTPKS</sequence>
<evidence type="ECO:0000256" key="5">
    <source>
        <dbReference type="SAM" id="SignalP"/>
    </source>
</evidence>
<dbReference type="Pfam" id="PF09084">
    <property type="entry name" value="NMT1"/>
    <property type="match status" value="1"/>
</dbReference>
<dbReference type="InterPro" id="IPR015168">
    <property type="entry name" value="SsuA/THI5"/>
</dbReference>
<dbReference type="PANTHER" id="PTHR30024:SF42">
    <property type="entry name" value="ALIPHATIC SULFONATES-BINDING PROTEIN-RELATED"/>
    <property type="match status" value="1"/>
</dbReference>
<evidence type="ECO:0000259" key="6">
    <source>
        <dbReference type="SMART" id="SM00062"/>
    </source>
</evidence>
<keyword evidence="4 5" id="KW-0732">Signal</keyword>
<reference evidence="7 8" key="1">
    <citation type="submission" date="2019-04" db="EMBL/GenBank/DDBJ databases">
        <title>Microbes associate with the intestines of laboratory mice.</title>
        <authorList>
            <person name="Navarre W."/>
            <person name="Wong E."/>
            <person name="Huang K.C."/>
            <person name="Tropini C."/>
            <person name="Ng K."/>
            <person name="Yu B."/>
        </authorList>
    </citation>
    <scope>NUCLEOTIDE SEQUENCE [LARGE SCALE GENOMIC DNA]</scope>
    <source>
        <strain evidence="7 8">NM83_B4-11</strain>
    </source>
</reference>
<dbReference type="PANTHER" id="PTHR30024">
    <property type="entry name" value="ALIPHATIC SULFONATES-BINDING PROTEIN-RELATED"/>
    <property type="match status" value="1"/>
</dbReference>
<keyword evidence="3" id="KW-0813">Transport</keyword>
<evidence type="ECO:0000256" key="2">
    <source>
        <dbReference type="ARBA" id="ARBA00010742"/>
    </source>
</evidence>
<dbReference type="Gene3D" id="3.40.190.10">
    <property type="entry name" value="Periplasmic binding protein-like II"/>
    <property type="match status" value="2"/>
</dbReference>
<proteinExistence type="inferred from homology"/>
<comment type="subcellular location">
    <subcellularLocation>
        <location evidence="1">Periplasm</location>
    </subcellularLocation>
</comment>
<feature type="signal peptide" evidence="5">
    <location>
        <begin position="1"/>
        <end position="19"/>
    </location>
</feature>
<dbReference type="InterPro" id="IPR001638">
    <property type="entry name" value="Solute-binding_3/MltF_N"/>
</dbReference>
<feature type="domain" description="Solute-binding protein family 3/N-terminal" evidence="6">
    <location>
        <begin position="29"/>
        <end position="251"/>
    </location>
</feature>
<evidence type="ECO:0000256" key="1">
    <source>
        <dbReference type="ARBA" id="ARBA00004418"/>
    </source>
</evidence>
<organism evidence="7 8">
    <name type="scientific">Sphingomonas olei</name>
    <dbReference type="NCBI Taxonomy" id="1886787"/>
    <lineage>
        <taxon>Bacteria</taxon>
        <taxon>Pseudomonadati</taxon>
        <taxon>Pseudomonadota</taxon>
        <taxon>Alphaproteobacteria</taxon>
        <taxon>Sphingomonadales</taxon>
        <taxon>Sphingomonadaceae</taxon>
        <taxon>Sphingomonas</taxon>
    </lineage>
</organism>
<evidence type="ECO:0000256" key="3">
    <source>
        <dbReference type="ARBA" id="ARBA00022448"/>
    </source>
</evidence>
<name>A0ABY2QF55_9SPHN</name>
<dbReference type="SMART" id="SM00062">
    <property type="entry name" value="PBPb"/>
    <property type="match status" value="1"/>
</dbReference>
<dbReference type="PROSITE" id="PS51257">
    <property type="entry name" value="PROKAR_LIPOPROTEIN"/>
    <property type="match status" value="1"/>
</dbReference>
<evidence type="ECO:0000313" key="8">
    <source>
        <dbReference type="Proteomes" id="UP000308038"/>
    </source>
</evidence>
<comment type="caution">
    <text evidence="7">The sequence shown here is derived from an EMBL/GenBank/DDBJ whole genome shotgun (WGS) entry which is preliminary data.</text>
</comment>
<comment type="similarity">
    <text evidence="2">Belongs to the bacterial solute-binding protein SsuA/TauA family.</text>
</comment>
<dbReference type="Proteomes" id="UP000308038">
    <property type="component" value="Unassembled WGS sequence"/>
</dbReference>
<dbReference type="NCBIfam" id="TIGR01728">
    <property type="entry name" value="SsuA_fam"/>
    <property type="match status" value="1"/>
</dbReference>
<dbReference type="InterPro" id="IPR010067">
    <property type="entry name" value="ABC_SsuA_sub-bd"/>
</dbReference>
<gene>
    <name evidence="7" type="ORF">E5988_12660</name>
</gene>
<feature type="chain" id="PRO_5046878907" evidence="5">
    <location>
        <begin position="20"/>
        <end position="322"/>
    </location>
</feature>
<dbReference type="RefSeq" id="WP_136451907.1">
    <property type="nucleotide sequence ID" value="NZ_SSTI01000009.1"/>
</dbReference>
<evidence type="ECO:0000256" key="4">
    <source>
        <dbReference type="ARBA" id="ARBA00022729"/>
    </source>
</evidence>
<keyword evidence="8" id="KW-1185">Reference proteome</keyword>